<dbReference type="EMBL" id="LM995447">
    <property type="protein sequence ID" value="CDZ24745.1"/>
    <property type="molecule type" value="Genomic_DNA"/>
</dbReference>
<evidence type="ECO:0000256" key="1">
    <source>
        <dbReference type="ARBA" id="ARBA00022491"/>
    </source>
</evidence>
<evidence type="ECO:0000259" key="7">
    <source>
        <dbReference type="Pfam" id="PF03444"/>
    </source>
</evidence>
<comment type="function">
    <text evidence="5">Negative regulator of class I heat shock genes (grpE-dnaK-dnaJ and groELS operons). Prevents heat-shock induction of these operons.</text>
</comment>
<dbReference type="Pfam" id="PF01628">
    <property type="entry name" value="HrcA"/>
    <property type="match status" value="1"/>
</dbReference>
<dbReference type="STRING" id="29343.CCDG5_1637"/>
<evidence type="ECO:0000313" key="8">
    <source>
        <dbReference type="EMBL" id="CDZ24745.1"/>
    </source>
</evidence>
<evidence type="ECO:0000256" key="4">
    <source>
        <dbReference type="ARBA" id="ARBA00023163"/>
    </source>
</evidence>
<keyword evidence="1 5" id="KW-0678">Repressor</keyword>
<evidence type="ECO:0000259" key="6">
    <source>
        <dbReference type="Pfam" id="PF01628"/>
    </source>
</evidence>
<dbReference type="Gene3D" id="1.10.10.10">
    <property type="entry name" value="Winged helix-like DNA-binding domain superfamily/Winged helix DNA-binding domain"/>
    <property type="match status" value="1"/>
</dbReference>
<dbReference type="InterPro" id="IPR029016">
    <property type="entry name" value="GAF-like_dom_sf"/>
</dbReference>
<dbReference type="OrthoDB" id="9783139at2"/>
<gene>
    <name evidence="5" type="primary">hrcA</name>
    <name evidence="8" type="ORF">CCDG5_1637</name>
</gene>
<accession>A0A078KUA1</accession>
<keyword evidence="2 5" id="KW-0805">Transcription regulation</keyword>
<dbReference type="Gene3D" id="3.30.390.60">
    <property type="entry name" value="Heat-inducible transcription repressor hrca homolog, domain 3"/>
    <property type="match status" value="1"/>
</dbReference>
<feature type="domain" description="Heat-inducible transcription repressor HrcA C-terminal" evidence="6">
    <location>
        <begin position="105"/>
        <end position="321"/>
    </location>
</feature>
<proteinExistence type="inferred from homology"/>
<evidence type="ECO:0000313" key="9">
    <source>
        <dbReference type="Proteomes" id="UP000032431"/>
    </source>
</evidence>
<keyword evidence="3 5" id="KW-0346">Stress response</keyword>
<dbReference type="KEGG" id="ccel:CCDG5_1637"/>
<dbReference type="AlphaFoldDB" id="A0A078KUA1"/>
<dbReference type="InterPro" id="IPR023120">
    <property type="entry name" value="WHTH_transcript_rep_HrcA_IDD"/>
</dbReference>
<dbReference type="HAMAP" id="MF_00081">
    <property type="entry name" value="HrcA"/>
    <property type="match status" value="1"/>
</dbReference>
<dbReference type="InterPro" id="IPR036388">
    <property type="entry name" value="WH-like_DNA-bd_sf"/>
</dbReference>
<dbReference type="SUPFAM" id="SSF46785">
    <property type="entry name" value="Winged helix' DNA-binding domain"/>
    <property type="match status" value="1"/>
</dbReference>
<dbReference type="SUPFAM" id="SSF55781">
    <property type="entry name" value="GAF domain-like"/>
    <property type="match status" value="1"/>
</dbReference>
<dbReference type="PANTHER" id="PTHR34824">
    <property type="entry name" value="HEAT-INDUCIBLE TRANSCRIPTION REPRESSOR HRCA"/>
    <property type="match status" value="1"/>
</dbReference>
<dbReference type="InterPro" id="IPR005104">
    <property type="entry name" value="WHTH_HrcA_DNA-bd"/>
</dbReference>
<keyword evidence="4 5" id="KW-0804">Transcription</keyword>
<evidence type="ECO:0000256" key="2">
    <source>
        <dbReference type="ARBA" id="ARBA00023015"/>
    </source>
</evidence>
<keyword evidence="9" id="KW-1185">Reference proteome</keyword>
<feature type="domain" description="Winged helix-turn-helix transcription repressor HrcA DNA-binding" evidence="7">
    <location>
        <begin position="2"/>
        <end position="74"/>
    </location>
</feature>
<comment type="similarity">
    <text evidence="5">Belongs to the HrcA family.</text>
</comment>
<dbReference type="GO" id="GO:0045892">
    <property type="term" value="P:negative regulation of DNA-templated transcription"/>
    <property type="evidence" value="ECO:0007669"/>
    <property type="project" value="UniProtKB-UniRule"/>
</dbReference>
<dbReference type="InterPro" id="IPR002571">
    <property type="entry name" value="HrcA"/>
</dbReference>
<dbReference type="PATRIC" id="fig|29343.3.peg.1722"/>
<evidence type="ECO:0000256" key="5">
    <source>
        <dbReference type="HAMAP-Rule" id="MF_00081"/>
    </source>
</evidence>
<sequence>MELSERKKRILSAIVEEYIITGEPVGSKFLAKETGINLSPATIRNEMAELTDMGFISQPHTSAGRVPTILGYRMYVDHLMGEYELSDSERAAYDELFNLQVGDIESTLEKACDILADITGCASVSTAPNDKAATIKRIEIFPSGLRSILMVILTSSGIIKSRICKTLENLTPDMMNFFYQLVNDRFCGLKLEDMTEEFLDKVKHELYEYTFALSPVVDAIAEELRSISNEVFIGGASNLLAYRDIDGDKLIKMMKLLEHRDELMRIIGDMESGVKVKIGCENGMPFMDNSAIIAAPYALNGRVCGAVGIIGPARINYPKMVSSIEYFSNMLSKFIEDSFGD</sequence>
<dbReference type="InterPro" id="IPR036390">
    <property type="entry name" value="WH_DNA-bd_sf"/>
</dbReference>
<dbReference type="Gene3D" id="3.30.450.40">
    <property type="match status" value="1"/>
</dbReference>
<dbReference type="GO" id="GO:0003677">
    <property type="term" value="F:DNA binding"/>
    <property type="evidence" value="ECO:0007669"/>
    <property type="project" value="InterPro"/>
</dbReference>
<organism evidence="8 9">
    <name type="scientific">[Clostridium] cellulosi</name>
    <dbReference type="NCBI Taxonomy" id="29343"/>
    <lineage>
        <taxon>Bacteria</taxon>
        <taxon>Bacillati</taxon>
        <taxon>Bacillota</taxon>
        <taxon>Clostridia</taxon>
        <taxon>Eubacteriales</taxon>
        <taxon>Oscillospiraceae</taxon>
        <taxon>Oscillospiraceae incertae sedis</taxon>
    </lineage>
</organism>
<dbReference type="Proteomes" id="UP000032431">
    <property type="component" value="Chromosome I"/>
</dbReference>
<dbReference type="PANTHER" id="PTHR34824:SF1">
    <property type="entry name" value="HEAT-INDUCIBLE TRANSCRIPTION REPRESSOR HRCA"/>
    <property type="match status" value="1"/>
</dbReference>
<dbReference type="PIRSF" id="PIRSF005485">
    <property type="entry name" value="HrcA"/>
    <property type="match status" value="1"/>
</dbReference>
<dbReference type="HOGENOM" id="CLU_050019_1_0_9"/>
<dbReference type="Pfam" id="PF03444">
    <property type="entry name" value="WHD_HrcA"/>
    <property type="match status" value="1"/>
</dbReference>
<dbReference type="NCBIfam" id="TIGR00331">
    <property type="entry name" value="hrcA"/>
    <property type="match status" value="1"/>
</dbReference>
<name>A0A078KUA1_9FIRM</name>
<reference evidence="9" key="1">
    <citation type="submission" date="2014-07" db="EMBL/GenBank/DDBJ databases">
        <authorList>
            <person name="Wibberg D."/>
        </authorList>
    </citation>
    <scope>NUCLEOTIDE SEQUENCE [LARGE SCALE GENOMIC DNA]</scope>
    <source>
        <strain evidence="9">DG5</strain>
    </source>
</reference>
<dbReference type="InterPro" id="IPR021153">
    <property type="entry name" value="HrcA_C"/>
</dbReference>
<evidence type="ECO:0000256" key="3">
    <source>
        <dbReference type="ARBA" id="ARBA00023016"/>
    </source>
</evidence>
<protein>
    <recommendedName>
        <fullName evidence="5">Heat-inducible transcription repressor HrcA</fullName>
    </recommendedName>
</protein>